<sequence length="247" mass="28268">MVPKFKCYLIIIGCFQVIFGGTSKQGEAYEYFLKGEYEILQNNFRQAENHYTKALSLSPDSPTILRSLADLKSYQGEYEDAIQYLEKILELEPENKDSGLDLYQLHVQAGNLIKAERVLDTLLIHFPGDQDILFARANTQYSKQDWSNLLKTYQSIYVGEPTQTNILIKIYEIGIATGNIELVQEILWELKVISDELVILELLIEIFSNTGEYTEAIELTQELIEKYGSTDDLNISLGALHLRAEHF</sequence>
<protein>
    <submittedName>
        <fullName evidence="1">Uncharacterized protein</fullName>
    </submittedName>
</protein>
<gene>
    <name evidence="1" type="ORF">METZ01_LOCUS358055</name>
</gene>
<dbReference type="SMART" id="SM00028">
    <property type="entry name" value="TPR"/>
    <property type="match status" value="3"/>
</dbReference>
<dbReference type="Pfam" id="PF14559">
    <property type="entry name" value="TPR_19"/>
    <property type="match status" value="1"/>
</dbReference>
<name>A0A382S8G5_9ZZZZ</name>
<feature type="non-terminal residue" evidence="1">
    <location>
        <position position="247"/>
    </location>
</feature>
<dbReference type="PANTHER" id="PTHR44809">
    <property type="match status" value="1"/>
</dbReference>
<evidence type="ECO:0000313" key="1">
    <source>
        <dbReference type="EMBL" id="SVD05201.1"/>
    </source>
</evidence>
<dbReference type="InterPro" id="IPR019734">
    <property type="entry name" value="TPR_rpt"/>
</dbReference>
<dbReference type="EMBL" id="UINC01126610">
    <property type="protein sequence ID" value="SVD05201.1"/>
    <property type="molecule type" value="Genomic_DNA"/>
</dbReference>
<organism evidence="1">
    <name type="scientific">marine metagenome</name>
    <dbReference type="NCBI Taxonomy" id="408172"/>
    <lineage>
        <taxon>unclassified sequences</taxon>
        <taxon>metagenomes</taxon>
        <taxon>ecological metagenomes</taxon>
    </lineage>
</organism>
<dbReference type="InterPro" id="IPR052943">
    <property type="entry name" value="TMTC_O-mannosyl-trnsfr"/>
</dbReference>
<dbReference type="PANTHER" id="PTHR44809:SF1">
    <property type="entry name" value="PROTEIN O-MANNOSYL-TRANSFERASE TMTC1"/>
    <property type="match status" value="1"/>
</dbReference>
<dbReference type="PROSITE" id="PS50293">
    <property type="entry name" value="TPR_REGION"/>
    <property type="match status" value="1"/>
</dbReference>
<proteinExistence type="predicted"/>
<dbReference type="PROSITE" id="PS50005">
    <property type="entry name" value="TPR"/>
    <property type="match status" value="2"/>
</dbReference>
<dbReference type="InterPro" id="IPR011990">
    <property type="entry name" value="TPR-like_helical_dom_sf"/>
</dbReference>
<accession>A0A382S8G5</accession>
<dbReference type="SUPFAM" id="SSF48452">
    <property type="entry name" value="TPR-like"/>
    <property type="match status" value="2"/>
</dbReference>
<dbReference type="AlphaFoldDB" id="A0A382S8G5"/>
<reference evidence="1" key="1">
    <citation type="submission" date="2018-05" db="EMBL/GenBank/DDBJ databases">
        <authorList>
            <person name="Lanie J.A."/>
            <person name="Ng W.-L."/>
            <person name="Kazmierczak K.M."/>
            <person name="Andrzejewski T.M."/>
            <person name="Davidsen T.M."/>
            <person name="Wayne K.J."/>
            <person name="Tettelin H."/>
            <person name="Glass J.I."/>
            <person name="Rusch D."/>
            <person name="Podicherti R."/>
            <person name="Tsui H.-C.T."/>
            <person name="Winkler M.E."/>
        </authorList>
    </citation>
    <scope>NUCLEOTIDE SEQUENCE</scope>
</reference>
<dbReference type="Pfam" id="PF13181">
    <property type="entry name" value="TPR_8"/>
    <property type="match status" value="1"/>
</dbReference>
<dbReference type="Gene3D" id="1.25.40.10">
    <property type="entry name" value="Tetratricopeptide repeat domain"/>
    <property type="match status" value="1"/>
</dbReference>